<dbReference type="AlphaFoldDB" id="A0A0V1A306"/>
<keyword evidence="2" id="KW-1185">Reference proteome</keyword>
<accession>A0A0V1A306</accession>
<proteinExistence type="predicted"/>
<reference evidence="1 2" key="1">
    <citation type="submission" date="2015-01" db="EMBL/GenBank/DDBJ databases">
        <title>Evolution of Trichinella species and genotypes.</title>
        <authorList>
            <person name="Korhonen P.K."/>
            <person name="Edoardo P."/>
            <person name="Giuseppe L.R."/>
            <person name="Gasser R.B."/>
        </authorList>
    </citation>
    <scope>NUCLEOTIDE SEQUENCE [LARGE SCALE GENOMIC DNA]</scope>
    <source>
        <strain evidence="1">ISS2496</strain>
    </source>
</reference>
<comment type="caution">
    <text evidence="1">The sequence shown here is derived from an EMBL/GenBank/DDBJ whole genome shotgun (WGS) entry which is preliminary data.</text>
</comment>
<sequence>MTKQQRDRRPRPELHDVEMPQKRKIDLSIAAVFNENPPWLTSLQSALFGAATNPRSPRA</sequence>
<name>A0A0V1A306_9BILA</name>
<dbReference type="Proteomes" id="UP000054783">
    <property type="component" value="Unassembled WGS sequence"/>
</dbReference>
<gene>
    <name evidence="1" type="ORF">T12_10723</name>
</gene>
<protein>
    <submittedName>
        <fullName evidence="1">Uncharacterized protein</fullName>
    </submittedName>
</protein>
<dbReference type="EMBL" id="JYDQ01000038">
    <property type="protein sequence ID" value="KRY19181.1"/>
    <property type="molecule type" value="Genomic_DNA"/>
</dbReference>
<evidence type="ECO:0000313" key="1">
    <source>
        <dbReference type="EMBL" id="KRY19181.1"/>
    </source>
</evidence>
<organism evidence="1 2">
    <name type="scientific">Trichinella patagoniensis</name>
    <dbReference type="NCBI Taxonomy" id="990121"/>
    <lineage>
        <taxon>Eukaryota</taxon>
        <taxon>Metazoa</taxon>
        <taxon>Ecdysozoa</taxon>
        <taxon>Nematoda</taxon>
        <taxon>Enoplea</taxon>
        <taxon>Dorylaimia</taxon>
        <taxon>Trichinellida</taxon>
        <taxon>Trichinellidae</taxon>
        <taxon>Trichinella</taxon>
    </lineage>
</organism>
<evidence type="ECO:0000313" key="2">
    <source>
        <dbReference type="Proteomes" id="UP000054783"/>
    </source>
</evidence>